<dbReference type="Gene3D" id="2.60.120.200">
    <property type="match status" value="1"/>
</dbReference>
<dbReference type="AlphaFoldDB" id="A0AAV4IRM3"/>
<dbReference type="GO" id="GO:0005581">
    <property type="term" value="C:collagen trimer"/>
    <property type="evidence" value="ECO:0007669"/>
    <property type="project" value="UniProtKB-KW"/>
</dbReference>
<accession>A0AAV4IRM3</accession>
<comment type="caution">
    <text evidence="1">The sequence shown here is derived from an EMBL/GenBank/DDBJ whole genome shotgun (WGS) entry which is preliminary data.</text>
</comment>
<evidence type="ECO:0000313" key="2">
    <source>
        <dbReference type="Proteomes" id="UP000762676"/>
    </source>
</evidence>
<evidence type="ECO:0000313" key="1">
    <source>
        <dbReference type="EMBL" id="GFS11902.1"/>
    </source>
</evidence>
<feature type="non-terminal residue" evidence="1">
    <location>
        <position position="78"/>
    </location>
</feature>
<proteinExistence type="predicted"/>
<keyword evidence="1" id="KW-0176">Collagen</keyword>
<name>A0AAV4IRM3_9GAST</name>
<dbReference type="Proteomes" id="UP000762676">
    <property type="component" value="Unassembled WGS sequence"/>
</dbReference>
<gene>
    <name evidence="1" type="ORF">ElyMa_001358400</name>
</gene>
<protein>
    <submittedName>
        <fullName evidence="1">Collagen alpha-1(XV) chain</fullName>
    </submittedName>
</protein>
<reference evidence="1 2" key="1">
    <citation type="journal article" date="2021" name="Elife">
        <title>Chloroplast acquisition without the gene transfer in kleptoplastic sea slugs, Plakobranchus ocellatus.</title>
        <authorList>
            <person name="Maeda T."/>
            <person name="Takahashi S."/>
            <person name="Yoshida T."/>
            <person name="Shimamura S."/>
            <person name="Takaki Y."/>
            <person name="Nagai Y."/>
            <person name="Toyoda A."/>
            <person name="Suzuki Y."/>
            <person name="Arimoto A."/>
            <person name="Ishii H."/>
            <person name="Satoh N."/>
            <person name="Nishiyama T."/>
            <person name="Hasebe M."/>
            <person name="Maruyama T."/>
            <person name="Minagawa J."/>
            <person name="Obokata J."/>
            <person name="Shigenobu S."/>
        </authorList>
    </citation>
    <scope>NUCLEOTIDE SEQUENCE [LARGE SCALE GENOMIC DNA]</scope>
</reference>
<sequence>MRGTSISDTAQFFFREPLSEEFAIVALYNAYRQNAGYLFAVVNPYETLIQFGLAVVAGDPNRGEQNVIVYYTPSNLHS</sequence>
<organism evidence="1 2">
    <name type="scientific">Elysia marginata</name>
    <dbReference type="NCBI Taxonomy" id="1093978"/>
    <lineage>
        <taxon>Eukaryota</taxon>
        <taxon>Metazoa</taxon>
        <taxon>Spiralia</taxon>
        <taxon>Lophotrochozoa</taxon>
        <taxon>Mollusca</taxon>
        <taxon>Gastropoda</taxon>
        <taxon>Heterobranchia</taxon>
        <taxon>Euthyneura</taxon>
        <taxon>Panpulmonata</taxon>
        <taxon>Sacoglossa</taxon>
        <taxon>Placobranchoidea</taxon>
        <taxon>Plakobranchidae</taxon>
        <taxon>Elysia</taxon>
    </lineage>
</organism>
<dbReference type="EMBL" id="BMAT01002693">
    <property type="protein sequence ID" value="GFS11902.1"/>
    <property type="molecule type" value="Genomic_DNA"/>
</dbReference>
<keyword evidence="2" id="KW-1185">Reference proteome</keyword>